<dbReference type="EMBL" id="SMMU01000027">
    <property type="protein sequence ID" value="TCL27179.1"/>
    <property type="molecule type" value="Genomic_DNA"/>
</dbReference>
<dbReference type="RefSeq" id="WP_131298738.1">
    <property type="nucleotide sequence ID" value="NZ_JBHLST010000021.1"/>
</dbReference>
<evidence type="ECO:0000313" key="2">
    <source>
        <dbReference type="EMBL" id="TCL27179.1"/>
    </source>
</evidence>
<feature type="domain" description="MazG C-terminal" evidence="1">
    <location>
        <begin position="173"/>
        <end position="358"/>
    </location>
</feature>
<dbReference type="Proteomes" id="UP000295169">
    <property type="component" value="Unassembled WGS sequence"/>
</dbReference>
<name>A0A4R1PJJ1_9GAMM</name>
<dbReference type="Gene3D" id="1.10.287.1080">
    <property type="entry name" value="MazG-like"/>
    <property type="match status" value="1"/>
</dbReference>
<sequence>MTDNHWLLEFAARAAKTDKFNDKPDHAALLAMGLIGEAGSVVAELKKKCRERDAYPVYREKVVEEIGDFLWYFVRLTAVTVPGLLEELPEPDKIALPAADSTQLPEHLDFGAAVGEVLAAVSASRHDDIRTPLRRVWVLLAAIANDADVCLCNAAVRNTEKTRSRWPDEKRYVPLFDDAFPVEEQLPRRLQVDFLERARGNHRAVILRCNDINFGDRLTDNIEDPDGYRFHDIFHFAYAVHLGWSPVVRALMRTKRKSDSTVDEAQDGARAGIIEEAVSAIVFSRAKQLKFFEGLDHVDLDLLKTVKEFVEGFEVEIVPLWQWETAILDGYRIFRALCTGPGGRVTLDMGRRQLIYEPHSVSGDHAKQRHQLL</sequence>
<evidence type="ECO:0000313" key="3">
    <source>
        <dbReference type="Proteomes" id="UP000295169"/>
    </source>
</evidence>
<gene>
    <name evidence="2" type="ORF">EV691_12759</name>
</gene>
<dbReference type="Pfam" id="PF18722">
    <property type="entry name" value="MazG_C"/>
    <property type="match status" value="1"/>
</dbReference>
<dbReference type="InterPro" id="IPR041407">
    <property type="entry name" value="MazG_C"/>
</dbReference>
<accession>A0A4R1PJJ1</accession>
<organism evidence="2 3">
    <name type="scientific">Azotobacter chroococcum</name>
    <dbReference type="NCBI Taxonomy" id="353"/>
    <lineage>
        <taxon>Bacteria</taxon>
        <taxon>Pseudomonadati</taxon>
        <taxon>Pseudomonadota</taxon>
        <taxon>Gammaproteobacteria</taxon>
        <taxon>Pseudomonadales</taxon>
        <taxon>Pseudomonadaceae</taxon>
        <taxon>Azotobacter</taxon>
    </lineage>
</organism>
<evidence type="ECO:0000259" key="1">
    <source>
        <dbReference type="Pfam" id="PF18722"/>
    </source>
</evidence>
<comment type="caution">
    <text evidence="2">The sequence shown here is derived from an EMBL/GenBank/DDBJ whole genome shotgun (WGS) entry which is preliminary data.</text>
</comment>
<proteinExistence type="predicted"/>
<reference evidence="2 3" key="1">
    <citation type="submission" date="2019-03" db="EMBL/GenBank/DDBJ databases">
        <title>Genomic Encyclopedia of Type Strains, Phase IV (KMG-IV): sequencing the most valuable type-strain genomes for metagenomic binning, comparative biology and taxonomic classification.</title>
        <authorList>
            <person name="Goeker M."/>
        </authorList>
    </citation>
    <scope>NUCLEOTIDE SEQUENCE [LARGE SCALE GENOMIC DNA]</scope>
    <source>
        <strain evidence="2 3">DSM 2286</strain>
    </source>
</reference>
<dbReference type="SUPFAM" id="SSF101386">
    <property type="entry name" value="all-alpha NTP pyrophosphatases"/>
    <property type="match status" value="1"/>
</dbReference>
<protein>
    <recommendedName>
        <fullName evidence="1">MazG C-terminal domain-containing protein</fullName>
    </recommendedName>
</protein>
<dbReference type="AlphaFoldDB" id="A0A4R1PJJ1"/>